<dbReference type="Gene3D" id="1.10.10.10">
    <property type="entry name" value="Winged helix-like DNA-binding domain superfamily/Winged helix DNA-binding domain"/>
    <property type="match status" value="1"/>
</dbReference>
<keyword evidence="3" id="KW-0804">Transcription</keyword>
<gene>
    <name evidence="5" type="ORF">A3F28_02670</name>
</gene>
<comment type="caution">
    <text evidence="5">The sequence shown here is derived from an EMBL/GenBank/DDBJ whole genome shotgun (WGS) entry which is preliminary data.</text>
</comment>
<accession>A0A1F7UIJ2</accession>
<dbReference type="GO" id="GO:0003700">
    <property type="term" value="F:DNA-binding transcription factor activity"/>
    <property type="evidence" value="ECO:0007669"/>
    <property type="project" value="InterPro"/>
</dbReference>
<dbReference type="CDD" id="cd00090">
    <property type="entry name" value="HTH_ARSR"/>
    <property type="match status" value="1"/>
</dbReference>
<dbReference type="SMART" id="SM00418">
    <property type="entry name" value="HTH_ARSR"/>
    <property type="match status" value="1"/>
</dbReference>
<keyword evidence="1" id="KW-0805">Transcription regulation</keyword>
<keyword evidence="2" id="KW-0238">DNA-binding</keyword>
<dbReference type="InterPro" id="IPR036388">
    <property type="entry name" value="WH-like_DNA-bd_sf"/>
</dbReference>
<evidence type="ECO:0000313" key="5">
    <source>
        <dbReference type="EMBL" id="OGL77534.1"/>
    </source>
</evidence>
<dbReference type="Proteomes" id="UP000176598">
    <property type="component" value="Unassembled WGS sequence"/>
</dbReference>
<dbReference type="PANTHER" id="PTHR33154:SF33">
    <property type="entry name" value="TRANSCRIPTIONAL REPRESSOR SDPR"/>
    <property type="match status" value="1"/>
</dbReference>
<dbReference type="InterPro" id="IPR036390">
    <property type="entry name" value="WH_DNA-bd_sf"/>
</dbReference>
<evidence type="ECO:0000256" key="2">
    <source>
        <dbReference type="ARBA" id="ARBA00023125"/>
    </source>
</evidence>
<dbReference type="PROSITE" id="PS50987">
    <property type="entry name" value="HTH_ARSR_2"/>
    <property type="match status" value="1"/>
</dbReference>
<protein>
    <recommendedName>
        <fullName evidence="4">HTH arsR-type domain-containing protein</fullName>
    </recommendedName>
</protein>
<dbReference type="SUPFAM" id="SSF46785">
    <property type="entry name" value="Winged helix' DNA-binding domain"/>
    <property type="match status" value="1"/>
</dbReference>
<organism evidence="5 6">
    <name type="scientific">Candidatus Uhrbacteria bacterium RIFCSPHIGHO2_12_FULL_57_11</name>
    <dbReference type="NCBI Taxonomy" id="1802398"/>
    <lineage>
        <taxon>Bacteria</taxon>
        <taxon>Candidatus Uhriibacteriota</taxon>
    </lineage>
</organism>
<dbReference type="InterPro" id="IPR001845">
    <property type="entry name" value="HTH_ArsR_DNA-bd_dom"/>
</dbReference>
<dbReference type="AlphaFoldDB" id="A0A1F7UIJ2"/>
<evidence type="ECO:0000313" key="6">
    <source>
        <dbReference type="Proteomes" id="UP000176598"/>
    </source>
</evidence>
<reference evidence="5 6" key="1">
    <citation type="journal article" date="2016" name="Nat. Commun.">
        <title>Thousands of microbial genomes shed light on interconnected biogeochemical processes in an aquifer system.</title>
        <authorList>
            <person name="Anantharaman K."/>
            <person name="Brown C.T."/>
            <person name="Hug L.A."/>
            <person name="Sharon I."/>
            <person name="Castelle C.J."/>
            <person name="Probst A.J."/>
            <person name="Thomas B.C."/>
            <person name="Singh A."/>
            <person name="Wilkins M.J."/>
            <person name="Karaoz U."/>
            <person name="Brodie E.L."/>
            <person name="Williams K.H."/>
            <person name="Hubbard S.S."/>
            <person name="Banfield J.F."/>
        </authorList>
    </citation>
    <scope>NUCLEOTIDE SEQUENCE [LARGE SCALE GENOMIC DNA]</scope>
</reference>
<evidence type="ECO:0000256" key="1">
    <source>
        <dbReference type="ARBA" id="ARBA00023015"/>
    </source>
</evidence>
<dbReference type="PANTHER" id="PTHR33154">
    <property type="entry name" value="TRANSCRIPTIONAL REGULATOR, ARSR FAMILY"/>
    <property type="match status" value="1"/>
</dbReference>
<dbReference type="Pfam" id="PF12840">
    <property type="entry name" value="HTH_20"/>
    <property type="match status" value="1"/>
</dbReference>
<name>A0A1F7UIJ2_9BACT</name>
<feature type="domain" description="HTH arsR-type" evidence="4">
    <location>
        <begin position="1"/>
        <end position="86"/>
    </location>
</feature>
<dbReference type="PRINTS" id="PR00778">
    <property type="entry name" value="HTHARSR"/>
</dbReference>
<dbReference type="InterPro" id="IPR051081">
    <property type="entry name" value="HTH_MetalResp_TranReg"/>
</dbReference>
<evidence type="ECO:0000256" key="3">
    <source>
        <dbReference type="ARBA" id="ARBA00023163"/>
    </source>
</evidence>
<dbReference type="NCBIfam" id="NF033788">
    <property type="entry name" value="HTH_metalloreg"/>
    <property type="match status" value="1"/>
</dbReference>
<dbReference type="InterPro" id="IPR011991">
    <property type="entry name" value="ArsR-like_HTH"/>
</dbReference>
<sequence>MNQNEKVLRALASRKRMDIVRLVLDRPLTVTDIAEKIKLSHKAASRHILVLAHADLLDRERVGVYSYYRVSSDLPKLARSILPHIT</sequence>
<evidence type="ECO:0000259" key="4">
    <source>
        <dbReference type="PROSITE" id="PS50987"/>
    </source>
</evidence>
<proteinExistence type="predicted"/>
<dbReference type="GO" id="GO:0003677">
    <property type="term" value="F:DNA binding"/>
    <property type="evidence" value="ECO:0007669"/>
    <property type="project" value="UniProtKB-KW"/>
</dbReference>
<dbReference type="EMBL" id="MGEG01000061">
    <property type="protein sequence ID" value="OGL77534.1"/>
    <property type="molecule type" value="Genomic_DNA"/>
</dbReference>